<keyword evidence="2" id="KW-0596">Phosphopantetheine</keyword>
<dbReference type="NCBIfam" id="TIGR01733">
    <property type="entry name" value="AA-adenyl-dom"/>
    <property type="match status" value="1"/>
</dbReference>
<dbReference type="CDD" id="cd05930">
    <property type="entry name" value="A_NRPS"/>
    <property type="match status" value="1"/>
</dbReference>
<dbReference type="RefSeq" id="WP_015068704.1">
    <property type="nucleotide sequence ID" value="NZ_CAKMLI010000003.1"/>
</dbReference>
<dbReference type="PROSITE" id="PS50075">
    <property type="entry name" value="CARRIER"/>
    <property type="match status" value="2"/>
</dbReference>
<dbReference type="GO" id="GO:0005737">
    <property type="term" value="C:cytoplasm"/>
    <property type="evidence" value="ECO:0007669"/>
    <property type="project" value="TreeGrafter"/>
</dbReference>
<geneLocation type="plasmid" evidence="5 6">
    <name>pAMEDUM8_300</name>
</geneLocation>
<gene>
    <name evidence="5" type="ORF">AV942_21115</name>
</gene>
<name>A0AAC8XPK0_9ALTE</name>
<dbReference type="InterPro" id="IPR036736">
    <property type="entry name" value="ACP-like_sf"/>
</dbReference>
<dbReference type="Gene3D" id="3.30.559.10">
    <property type="entry name" value="Chloramphenicol acetyltransferase-like domain"/>
    <property type="match status" value="2"/>
</dbReference>
<dbReference type="Pfam" id="PF13193">
    <property type="entry name" value="AMP-binding_C"/>
    <property type="match status" value="2"/>
</dbReference>
<comment type="cofactor">
    <cofactor evidence="1">
        <name>pantetheine 4'-phosphate</name>
        <dbReference type="ChEBI" id="CHEBI:47942"/>
    </cofactor>
</comment>
<dbReference type="Pfam" id="PF00550">
    <property type="entry name" value="PP-binding"/>
    <property type="match status" value="2"/>
</dbReference>
<dbReference type="Proteomes" id="UP000061468">
    <property type="component" value="Plasmid pAMEDUM8_300"/>
</dbReference>
<reference evidence="5 6" key="1">
    <citation type="submission" date="2015-12" db="EMBL/GenBank/DDBJ databases">
        <title>Intraspecies pangenome expansion in the marine bacterium Alteromonas.</title>
        <authorList>
            <person name="Lopez-Perez M."/>
            <person name="Rodriguez-Valera F."/>
        </authorList>
    </citation>
    <scope>NUCLEOTIDE SEQUENCE [LARGE SCALE GENOMIC DNA]</scope>
    <source>
        <strain evidence="5 6">UM8</strain>
        <plasmid evidence="5 6">pAMEDUM8_300</plasmid>
    </source>
</reference>
<dbReference type="SMART" id="SM00823">
    <property type="entry name" value="PKS_PP"/>
    <property type="match status" value="2"/>
</dbReference>
<dbReference type="GO" id="GO:0003824">
    <property type="term" value="F:catalytic activity"/>
    <property type="evidence" value="ECO:0007669"/>
    <property type="project" value="InterPro"/>
</dbReference>
<evidence type="ECO:0000256" key="1">
    <source>
        <dbReference type="ARBA" id="ARBA00001957"/>
    </source>
</evidence>
<evidence type="ECO:0000313" key="5">
    <source>
        <dbReference type="EMBL" id="AMJ80881.1"/>
    </source>
</evidence>
<dbReference type="Pfam" id="PF00501">
    <property type="entry name" value="AMP-binding"/>
    <property type="match status" value="2"/>
</dbReference>
<dbReference type="InterPro" id="IPR020845">
    <property type="entry name" value="AMP-binding_CS"/>
</dbReference>
<dbReference type="Gene3D" id="3.40.50.12780">
    <property type="entry name" value="N-terminal domain of ligase-like"/>
    <property type="match status" value="1"/>
</dbReference>
<dbReference type="GO" id="GO:0031177">
    <property type="term" value="F:phosphopantetheine binding"/>
    <property type="evidence" value="ECO:0007669"/>
    <property type="project" value="InterPro"/>
</dbReference>
<dbReference type="PANTHER" id="PTHR45527">
    <property type="entry name" value="NONRIBOSOMAL PEPTIDE SYNTHETASE"/>
    <property type="match status" value="1"/>
</dbReference>
<keyword evidence="5" id="KW-0614">Plasmid</keyword>
<keyword evidence="3" id="KW-0597">Phosphoprotein</keyword>
<dbReference type="InterPro" id="IPR025110">
    <property type="entry name" value="AMP-bd_C"/>
</dbReference>
<dbReference type="PROSITE" id="PS00012">
    <property type="entry name" value="PHOSPHOPANTETHEINE"/>
    <property type="match status" value="2"/>
</dbReference>
<dbReference type="SUPFAM" id="SSF56801">
    <property type="entry name" value="Acetyl-CoA synthetase-like"/>
    <property type="match status" value="2"/>
</dbReference>
<dbReference type="Gene3D" id="2.30.38.10">
    <property type="entry name" value="Luciferase, Domain 3"/>
    <property type="match status" value="1"/>
</dbReference>
<dbReference type="PROSITE" id="PS00455">
    <property type="entry name" value="AMP_BINDING"/>
    <property type="match status" value="2"/>
</dbReference>
<organism evidence="5 6">
    <name type="scientific">Alteromonas mediterranea</name>
    <dbReference type="NCBI Taxonomy" id="314275"/>
    <lineage>
        <taxon>Bacteria</taxon>
        <taxon>Pseudomonadati</taxon>
        <taxon>Pseudomonadota</taxon>
        <taxon>Gammaproteobacteria</taxon>
        <taxon>Alteromonadales</taxon>
        <taxon>Alteromonadaceae</taxon>
        <taxon>Alteromonas/Salinimonas group</taxon>
        <taxon>Alteromonas</taxon>
    </lineage>
</organism>
<dbReference type="FunFam" id="3.40.50.980:FF:000001">
    <property type="entry name" value="Non-ribosomal peptide synthetase"/>
    <property type="match status" value="1"/>
</dbReference>
<dbReference type="InterPro" id="IPR001242">
    <property type="entry name" value="Condensation_dom"/>
</dbReference>
<evidence type="ECO:0000256" key="2">
    <source>
        <dbReference type="ARBA" id="ARBA00022450"/>
    </source>
</evidence>
<dbReference type="Gene3D" id="3.30.300.30">
    <property type="match status" value="2"/>
</dbReference>
<protein>
    <recommendedName>
        <fullName evidence="4">Carrier domain-containing protein</fullName>
    </recommendedName>
</protein>
<evidence type="ECO:0000313" key="6">
    <source>
        <dbReference type="Proteomes" id="UP000061468"/>
    </source>
</evidence>
<dbReference type="FunFam" id="1.10.1200.10:FF:000005">
    <property type="entry name" value="Nonribosomal peptide synthetase 1"/>
    <property type="match status" value="1"/>
</dbReference>
<dbReference type="InterPro" id="IPR010071">
    <property type="entry name" value="AA_adenyl_dom"/>
</dbReference>
<dbReference type="Pfam" id="PF00668">
    <property type="entry name" value="Condensation"/>
    <property type="match status" value="2"/>
</dbReference>
<evidence type="ECO:0000259" key="4">
    <source>
        <dbReference type="PROSITE" id="PS50075"/>
    </source>
</evidence>
<dbReference type="SUPFAM" id="SSF47336">
    <property type="entry name" value="ACP-like"/>
    <property type="match status" value="2"/>
</dbReference>
<dbReference type="NCBIfam" id="NF003417">
    <property type="entry name" value="PRK04813.1"/>
    <property type="match status" value="2"/>
</dbReference>
<dbReference type="InterPro" id="IPR042099">
    <property type="entry name" value="ANL_N_sf"/>
</dbReference>
<dbReference type="Gene3D" id="3.40.50.980">
    <property type="match status" value="2"/>
</dbReference>
<evidence type="ECO:0000256" key="3">
    <source>
        <dbReference type="ARBA" id="ARBA00022553"/>
    </source>
</evidence>
<dbReference type="Gene3D" id="1.10.1200.10">
    <property type="entry name" value="ACP-like"/>
    <property type="match status" value="2"/>
</dbReference>
<feature type="domain" description="Carrier" evidence="4">
    <location>
        <begin position="2127"/>
        <end position="2200"/>
    </location>
</feature>
<proteinExistence type="predicted"/>
<dbReference type="FunFam" id="3.30.300.30:FF:000015">
    <property type="entry name" value="Nonribosomal peptide synthase SidD"/>
    <property type="match status" value="1"/>
</dbReference>
<dbReference type="EMBL" id="CP013929">
    <property type="protein sequence ID" value="AMJ80881.1"/>
    <property type="molecule type" value="Genomic_DNA"/>
</dbReference>
<dbReference type="GO" id="GO:0044550">
    <property type="term" value="P:secondary metabolite biosynthetic process"/>
    <property type="evidence" value="ECO:0007669"/>
    <property type="project" value="TreeGrafter"/>
</dbReference>
<dbReference type="InterPro" id="IPR009081">
    <property type="entry name" value="PP-bd_ACP"/>
</dbReference>
<dbReference type="InterPro" id="IPR006162">
    <property type="entry name" value="Ppantetheine_attach_site"/>
</dbReference>
<dbReference type="InterPro" id="IPR023213">
    <property type="entry name" value="CAT-like_dom_sf"/>
</dbReference>
<accession>A0AAC8XPK0</accession>
<sequence>MEDTLKLLKQLADQGVDVILKDDNLKLIGEKGSLREDLITAVRVQKNSIIEHLRLTELSSSVTQKIEVTKSTDTKGTFPLAFPQQRLWFLEQLHGSGPGYTIPGVIDISSSFDIARAESAFRKIIERHRILRTVYKQVEGSRNAVQEVLGEFDFRLSRYDLRAVDTDDKMRKVTEYIARFSKDKFDLSKELVIRASYIYLSDSAGILLYNIHHIAVDGWSTSLLEKEFLYIYDKLTSGEPISLEKPQIEYTDFAVHQRKWLDSADRQAQLAYWKKKLSGMPVAHDFPLDFNRPHKQSYEGECKTFTLSPVLTQQIRALVKSCDVTLFMFLHAAFSLLLSRYSGNRDIIIGAPVANRMQRELEDVIGFFANTLVLRTDCDTEVSFLSYLQQVRQVNLDAQAHQDLPFEYLVEQLNPPRSAAHTPVFQILMTLNTKEKTDSKYNFPEYSNRRLLPKVSKFDLTLHGFESAENLSLMFEYNTSLFAQESIDRLSEHFTALLYSICKQPRLPMHRLGISTEAERALFAPTVVNDPDAAKGYVHALLEEKAKLRPQSIAISFGEFQLTYAELNEHANRAADLLIRSGVSPGDYVGLCMERSIELIISLTAILKCRAAYVPLDVSLPGKRLQFIVKNSAIRILVTQQQQTEIQKYAEAEGARVICMDAPETQAELAQCNSSNPIFVDGSPDAGQIFVMYTSGSTGEPKGVVQTHRMMNNLVRAQAQQFDVSSPLATLQFAPVTFDASIHELATCWLTGGKLVMLSEHQKEDLPSLHKVLASEHIERIFIPPAVLNVVAESIQLDSVELPYLREVFASGEALVLSESLAEFLTSHPACRLFNYYGPTETHVVTGGLVSDYRVGAAPPIGRPLMNVSCRVLDKYLGEVPFGATGELYVSGPCLADGYLNRRELTNERFVKNPVHPGERMYKTGDLVRWLPDGQLEFVGREDHQIKLRGFRIECSEIEHFLCAHPKVSKAIVRVMGEGQDKRLFAYVTVPACDVSNQEVESQIRQVLVNNLPYYMVPDKVIAIAQFPFSHNGKIDIEQLPNPLEVEQESHGRRKTALESRLSELWGRLLKCDANTINPESDFFSLGGHSLLAARMVNHVRSEFSKDLALSEVFENPTLQRVAVLLENRETRRSLPPVKKLVDTPDWHPLSYAQARMWFIYTMDPRSTEYNLSGAMRVAGNFRCDLAQTVVTDIIRKHAPLRSVYKKAADGTGLQQFRDEFEFTLRERDVSHLPQNEQDMAVRELIQAEEGYQFDLFTELPFRVLYIHTDKNKGLLCYTAHHIAVDGWSINILANEFVERYEALLSGTHIAQEQQAISYADYVAWQRQWLNDSQLEKQLAYWQHYLANIPAVHNLPLDHARSHERKKKGNYYQQTLSRDVFIRLENMCLTHNLTLFMCLQAAFAVHLSRWSGESDIVMGAPVAGRTDQALESMIGLFLNTIVFRTKLEDNPSFLALLQRTRAEHITASENGDVPFELLVERLNPQRSTLHAPVFQIMINMNNTESSIMPFSGLDFSQVEAMYQVDNKYDITLYIQELNSEQGKTLNFNWVYDAGIFDQQTITAMSVEFIHLLDSLLDRPNIAVLEHDWKNPVVLSSESEEVLSDECDFVKRFESAALLTPQQTAVEDGIISLSYEELNRRVNQTAHYLANSCDVSAGDPVVLALERNVGRVVVILALFKLGAVYVPISKELPLERSLVMISDAEVKLLLTDKASLSWLRIETIPVSLLVIDGRQTVQGVQQEDETNFPLPTLDANSPSHIIFTSGSTGRPKGVLGNRGALNGRIAWMLDKFAYAEDEVACHITSMAFIRGLWELMVPLCAGVKLSLCSRELLLDSAQMCATLRGSGITRIVTSPSYLHSLCDYLYKQGQALEHLKYWFVSGEALPLDYIRKAEQVCPNAQFFNLYGSTEVMSDVLCHHVNKTDDGAYSPLGRPITSTRVAVLGRNSLPVPPGVVGEIVVTGNCVGLGYLRQLEGNSKESKFMQHDNTRSYRTGDYGVLLSSGNIHYVGRKDDELKVRGYRVNLNEVEHCIRRCKRVHGVAVCPSDPDPATCSLIAYLVLVHDSPIEEEKTKQIVQQIRLEIARYLPDYMLPAQYLIVDQLPLKANGKVDKKALSMSSAKQVDNEYVAAVTDLEKSVAKVWKEVLDLEQVSVDANFFAIGGHSLAAMRIIERLEKDMEITVSPLQLFDNPTVRQFCLSLKG</sequence>
<feature type="domain" description="Carrier" evidence="4">
    <location>
        <begin position="1056"/>
        <end position="1130"/>
    </location>
</feature>
<dbReference type="InterPro" id="IPR000873">
    <property type="entry name" value="AMP-dep_synth/lig_dom"/>
</dbReference>
<dbReference type="InterPro" id="IPR045851">
    <property type="entry name" value="AMP-bd_C_sf"/>
</dbReference>
<dbReference type="Gene3D" id="3.30.559.30">
    <property type="entry name" value="Nonribosomal peptide synthetase, condensation domain"/>
    <property type="match status" value="2"/>
</dbReference>
<dbReference type="GO" id="GO:0043041">
    <property type="term" value="P:amino acid activation for nonribosomal peptide biosynthetic process"/>
    <property type="evidence" value="ECO:0007669"/>
    <property type="project" value="TreeGrafter"/>
</dbReference>
<dbReference type="SUPFAM" id="SSF52777">
    <property type="entry name" value="CoA-dependent acyltransferases"/>
    <property type="match status" value="4"/>
</dbReference>
<dbReference type="CDD" id="cd19531">
    <property type="entry name" value="LCL_NRPS-like"/>
    <property type="match status" value="2"/>
</dbReference>
<dbReference type="InterPro" id="IPR020806">
    <property type="entry name" value="PKS_PP-bd"/>
</dbReference>
<dbReference type="PANTHER" id="PTHR45527:SF1">
    <property type="entry name" value="FATTY ACID SYNTHASE"/>
    <property type="match status" value="1"/>
</dbReference>